<comment type="caution">
    <text evidence="8">The sequence shown here is derived from an EMBL/GenBank/DDBJ whole genome shotgun (WGS) entry which is preliminary data.</text>
</comment>
<evidence type="ECO:0000256" key="5">
    <source>
        <dbReference type="RuleBase" id="RU361153"/>
    </source>
</evidence>
<proteinExistence type="inferred from homology"/>
<name>A0A8J3MTV5_9CHLR</name>
<dbReference type="PANTHER" id="PTHR34142">
    <property type="entry name" value="ENDO-BETA-1,4-GLUCANASE A"/>
    <property type="match status" value="1"/>
</dbReference>
<dbReference type="InterPro" id="IPR018087">
    <property type="entry name" value="Glyco_hydro_5_CS"/>
</dbReference>
<evidence type="ECO:0000313" key="8">
    <source>
        <dbReference type="EMBL" id="GHO46316.1"/>
    </source>
</evidence>
<protein>
    <recommendedName>
        <fullName evidence="2">cellulase</fullName>
        <ecNumber evidence="2">3.2.1.4</ecNumber>
    </recommendedName>
</protein>
<comment type="similarity">
    <text evidence="5">Belongs to the glycosyl hydrolase 5 (cellulase A) family.</text>
</comment>
<evidence type="ECO:0000256" key="4">
    <source>
        <dbReference type="ARBA" id="ARBA00023295"/>
    </source>
</evidence>
<evidence type="ECO:0000313" key="9">
    <source>
        <dbReference type="Proteomes" id="UP000612362"/>
    </source>
</evidence>
<feature type="domain" description="Glycoside hydrolase family 5" evidence="7">
    <location>
        <begin position="82"/>
        <end position="329"/>
    </location>
</feature>
<sequence>MIFLLFLALIASIFGLVSRAAEHSETISSLPQATPTMKHKPSSLTAYYVEGKTIFDNYGNIYVPYGVHSTALFQPNWRHSYDYKNFTQAQIKAARTFWHANVIGFQISRENLFPDRQNPDTPDEAYLAALDRAVEWTTQEHMNVIFNLQTESSTNEIMATQADIPFWQLVANRYKDNQRVFFDVFNEPRDFYDWNLWQNGGVHNGVSYIGMQQLVDTIRQTGAQNLILVQGQGAGESFDYYNFRHHLLNGENIVYAIHPYLSNTQHATRTNWEDWWGLAVRKLDVPFIVGEWNETPGSGCIANARTVAPQFLAYVQELHLGLIAWALTPGSLIRSNGDPNTPWDWTQLTSFDTPTYACIDDIVYPYFDPQAQGGGQLILQFLRIHSP</sequence>
<gene>
    <name evidence="8" type="ORF">KSX_44790</name>
</gene>
<keyword evidence="6" id="KW-0732">Signal</keyword>
<dbReference type="AlphaFoldDB" id="A0A8J3MTV5"/>
<feature type="chain" id="PRO_5035272591" description="cellulase" evidence="6">
    <location>
        <begin position="21"/>
        <end position="387"/>
    </location>
</feature>
<evidence type="ECO:0000256" key="6">
    <source>
        <dbReference type="SAM" id="SignalP"/>
    </source>
</evidence>
<evidence type="ECO:0000256" key="2">
    <source>
        <dbReference type="ARBA" id="ARBA00012601"/>
    </source>
</evidence>
<dbReference type="InterPro" id="IPR017853">
    <property type="entry name" value="GH"/>
</dbReference>
<dbReference type="SUPFAM" id="SSF51445">
    <property type="entry name" value="(Trans)glycosidases"/>
    <property type="match status" value="1"/>
</dbReference>
<dbReference type="EC" id="3.2.1.4" evidence="2"/>
<keyword evidence="4 5" id="KW-0326">Glycosidase</keyword>
<keyword evidence="3 5" id="KW-0378">Hydrolase</keyword>
<feature type="signal peptide" evidence="6">
    <location>
        <begin position="1"/>
        <end position="20"/>
    </location>
</feature>
<dbReference type="InterPro" id="IPR001547">
    <property type="entry name" value="Glyco_hydro_5"/>
</dbReference>
<dbReference type="Pfam" id="PF00150">
    <property type="entry name" value="Cellulase"/>
    <property type="match status" value="1"/>
</dbReference>
<evidence type="ECO:0000256" key="1">
    <source>
        <dbReference type="ARBA" id="ARBA00000966"/>
    </source>
</evidence>
<dbReference type="EMBL" id="BNJF01000002">
    <property type="protein sequence ID" value="GHO46316.1"/>
    <property type="molecule type" value="Genomic_DNA"/>
</dbReference>
<dbReference type="PROSITE" id="PS00659">
    <property type="entry name" value="GLYCOSYL_HYDROL_F5"/>
    <property type="match status" value="1"/>
</dbReference>
<organism evidence="8 9">
    <name type="scientific">Ktedonospora formicarum</name>
    <dbReference type="NCBI Taxonomy" id="2778364"/>
    <lineage>
        <taxon>Bacteria</taxon>
        <taxon>Bacillati</taxon>
        <taxon>Chloroflexota</taxon>
        <taxon>Ktedonobacteria</taxon>
        <taxon>Ktedonobacterales</taxon>
        <taxon>Ktedonobacteraceae</taxon>
        <taxon>Ktedonospora</taxon>
    </lineage>
</organism>
<dbReference type="PANTHER" id="PTHR34142:SF1">
    <property type="entry name" value="GLYCOSIDE HYDROLASE FAMILY 5 DOMAIN-CONTAINING PROTEIN"/>
    <property type="match status" value="1"/>
</dbReference>
<evidence type="ECO:0000256" key="3">
    <source>
        <dbReference type="ARBA" id="ARBA00022801"/>
    </source>
</evidence>
<dbReference type="Proteomes" id="UP000612362">
    <property type="component" value="Unassembled WGS sequence"/>
</dbReference>
<dbReference type="GO" id="GO:0009251">
    <property type="term" value="P:glucan catabolic process"/>
    <property type="evidence" value="ECO:0007669"/>
    <property type="project" value="TreeGrafter"/>
</dbReference>
<evidence type="ECO:0000259" key="7">
    <source>
        <dbReference type="Pfam" id="PF00150"/>
    </source>
</evidence>
<reference evidence="8" key="1">
    <citation type="submission" date="2020-10" db="EMBL/GenBank/DDBJ databases">
        <title>Taxonomic study of unclassified bacteria belonging to the class Ktedonobacteria.</title>
        <authorList>
            <person name="Yabe S."/>
            <person name="Wang C.M."/>
            <person name="Zheng Y."/>
            <person name="Sakai Y."/>
            <person name="Cavaletti L."/>
            <person name="Monciardini P."/>
            <person name="Donadio S."/>
        </authorList>
    </citation>
    <scope>NUCLEOTIDE SEQUENCE</scope>
    <source>
        <strain evidence="8">SOSP1-1</strain>
    </source>
</reference>
<dbReference type="Gene3D" id="3.20.20.80">
    <property type="entry name" value="Glycosidases"/>
    <property type="match status" value="1"/>
</dbReference>
<comment type="catalytic activity">
    <reaction evidence="1">
        <text>Endohydrolysis of (1-&gt;4)-beta-D-glucosidic linkages in cellulose, lichenin and cereal beta-D-glucans.</text>
        <dbReference type="EC" id="3.2.1.4"/>
    </reaction>
</comment>
<keyword evidence="9" id="KW-1185">Reference proteome</keyword>
<accession>A0A8J3MTV5</accession>
<dbReference type="GO" id="GO:0008810">
    <property type="term" value="F:cellulase activity"/>
    <property type="evidence" value="ECO:0007669"/>
    <property type="project" value="UniProtKB-EC"/>
</dbReference>